<keyword evidence="1" id="KW-1133">Transmembrane helix</keyword>
<dbReference type="KEGG" id="dto:TOL2_C20330"/>
<gene>
    <name evidence="2" type="ordered locus">TOL2_C20330</name>
</gene>
<dbReference type="HOGENOM" id="CLU_876413_0_0_7"/>
<evidence type="ECO:0000313" key="3">
    <source>
        <dbReference type="Proteomes" id="UP000007347"/>
    </source>
</evidence>
<reference evidence="2 3" key="1">
    <citation type="journal article" date="2013" name="Environ. Microbiol.">
        <title>Complete genome, catabolic sub-proteomes and key-metabolites of Desulfobacula toluolica Tol2, a marine, aromatic compound-degrading, sulfate-reducing bacterium.</title>
        <authorList>
            <person name="Wohlbrand L."/>
            <person name="Jacob J.H."/>
            <person name="Kube M."/>
            <person name="Mussmann M."/>
            <person name="Jarling R."/>
            <person name="Beck A."/>
            <person name="Amann R."/>
            <person name="Wilkes H."/>
            <person name="Reinhardt R."/>
            <person name="Rabus R."/>
        </authorList>
    </citation>
    <scope>NUCLEOTIDE SEQUENCE [LARGE SCALE GENOMIC DNA]</scope>
    <source>
        <strain evidence="3">DSM 7467 / Tol2</strain>
    </source>
</reference>
<accession>K0N8G9</accession>
<organism evidence="2 3">
    <name type="scientific">Desulfobacula toluolica (strain DSM 7467 / Tol2)</name>
    <dbReference type="NCBI Taxonomy" id="651182"/>
    <lineage>
        <taxon>Bacteria</taxon>
        <taxon>Pseudomonadati</taxon>
        <taxon>Thermodesulfobacteriota</taxon>
        <taxon>Desulfobacteria</taxon>
        <taxon>Desulfobacterales</taxon>
        <taxon>Desulfobacteraceae</taxon>
        <taxon>Desulfobacula</taxon>
    </lineage>
</organism>
<dbReference type="RefSeq" id="WP_014957522.1">
    <property type="nucleotide sequence ID" value="NC_018645.1"/>
</dbReference>
<feature type="transmembrane region" description="Helical" evidence="1">
    <location>
        <begin position="288"/>
        <end position="312"/>
    </location>
</feature>
<evidence type="ECO:0000313" key="2">
    <source>
        <dbReference type="EMBL" id="CCK80194.1"/>
    </source>
</evidence>
<dbReference type="Proteomes" id="UP000007347">
    <property type="component" value="Chromosome"/>
</dbReference>
<proteinExistence type="predicted"/>
<feature type="transmembrane region" description="Helical" evidence="1">
    <location>
        <begin position="137"/>
        <end position="160"/>
    </location>
</feature>
<evidence type="ECO:0000256" key="1">
    <source>
        <dbReference type="SAM" id="Phobius"/>
    </source>
</evidence>
<dbReference type="EMBL" id="FO203503">
    <property type="protein sequence ID" value="CCK80194.1"/>
    <property type="molecule type" value="Genomic_DNA"/>
</dbReference>
<sequence length="317" mass="36836">MNDVLLINFFWKPLLPVTQALGVKMNIPAHTYRKLTGFDNPDTAPYIRAKLFLYFVTCIVEMRGEMTPSVIKDRLYDWGYEDITVDEIQNQFENDPDVRHSRNRRGTYEINPASTHDISEKYKLKSYELSDWRFKVLSVPMVITSLAMLIVLAITGYHIVIKSVEIRDISWGEFKGKTKFNDNKVSDETRAKLILYFITEHIKLRYDMTPDVLINRLHDQGYTKAELNKLISSIKKDDDFLPSTQRQGAYRINPKSVSKYREMLSIQFPKNNHLTINWFMKHIPLSGWIKFICIFASIISASFGVGLVVGYLKSKES</sequence>
<keyword evidence="3" id="KW-1185">Reference proteome</keyword>
<keyword evidence="1" id="KW-0812">Transmembrane</keyword>
<dbReference type="AlphaFoldDB" id="K0N8G9"/>
<protein>
    <submittedName>
        <fullName evidence="2">Uncharacterized protein</fullName>
    </submittedName>
</protein>
<name>K0N8G9_DESTT</name>
<keyword evidence="1" id="KW-0472">Membrane</keyword>